<dbReference type="InterPro" id="IPR035500">
    <property type="entry name" value="NHR-like_dom_sf"/>
</dbReference>
<gene>
    <name evidence="14" type="ORF">SNE40_003374</name>
</gene>
<feature type="compositionally biased region" description="Low complexity" evidence="11">
    <location>
        <begin position="228"/>
        <end position="241"/>
    </location>
</feature>
<dbReference type="GO" id="GO:0004879">
    <property type="term" value="F:nuclear receptor activity"/>
    <property type="evidence" value="ECO:0007669"/>
    <property type="project" value="TreeGrafter"/>
</dbReference>
<dbReference type="PRINTS" id="PR00047">
    <property type="entry name" value="STROIDFINGER"/>
</dbReference>
<evidence type="ECO:0000256" key="3">
    <source>
        <dbReference type="ARBA" id="ARBA00022723"/>
    </source>
</evidence>
<comment type="similarity">
    <text evidence="2">Belongs to the nuclear hormone receptor family.</text>
</comment>
<evidence type="ECO:0000256" key="4">
    <source>
        <dbReference type="ARBA" id="ARBA00022771"/>
    </source>
</evidence>
<keyword evidence="9" id="KW-0675">Receptor</keyword>
<organism evidence="14 15">
    <name type="scientific">Patella caerulea</name>
    <name type="common">Rayed Mediterranean limpet</name>
    <dbReference type="NCBI Taxonomy" id="87958"/>
    <lineage>
        <taxon>Eukaryota</taxon>
        <taxon>Metazoa</taxon>
        <taxon>Spiralia</taxon>
        <taxon>Lophotrochozoa</taxon>
        <taxon>Mollusca</taxon>
        <taxon>Gastropoda</taxon>
        <taxon>Patellogastropoda</taxon>
        <taxon>Patelloidea</taxon>
        <taxon>Patellidae</taxon>
        <taxon>Patella</taxon>
    </lineage>
</organism>
<dbReference type="GO" id="GO:0000978">
    <property type="term" value="F:RNA polymerase II cis-regulatory region sequence-specific DNA binding"/>
    <property type="evidence" value="ECO:0007669"/>
    <property type="project" value="TreeGrafter"/>
</dbReference>
<feature type="domain" description="NR LBD" evidence="13">
    <location>
        <begin position="511"/>
        <end position="749"/>
    </location>
</feature>
<feature type="region of interest" description="Disordered" evidence="11">
    <location>
        <begin position="387"/>
        <end position="464"/>
    </location>
</feature>
<name>A0AAN8KE49_PATCE</name>
<feature type="compositionally biased region" description="Low complexity" evidence="11">
    <location>
        <begin position="438"/>
        <end position="454"/>
    </location>
</feature>
<dbReference type="Gene3D" id="1.10.565.10">
    <property type="entry name" value="Retinoid X Receptor"/>
    <property type="match status" value="1"/>
</dbReference>
<evidence type="ECO:0000256" key="5">
    <source>
        <dbReference type="ARBA" id="ARBA00022833"/>
    </source>
</evidence>
<feature type="compositionally biased region" description="Polar residues" evidence="11">
    <location>
        <begin position="411"/>
        <end position="430"/>
    </location>
</feature>
<keyword evidence="3" id="KW-0479">Metal-binding</keyword>
<dbReference type="Gene3D" id="3.30.50.10">
    <property type="entry name" value="Erythroid Transcription Factor GATA-1, subunit A"/>
    <property type="match status" value="1"/>
</dbReference>
<dbReference type="InterPro" id="IPR001628">
    <property type="entry name" value="Znf_hrmn_rcpt"/>
</dbReference>
<dbReference type="PROSITE" id="PS00031">
    <property type="entry name" value="NUCLEAR_REC_DBD_1"/>
    <property type="match status" value="1"/>
</dbReference>
<dbReference type="CDD" id="cd06916">
    <property type="entry name" value="NR_DBD_like"/>
    <property type="match status" value="1"/>
</dbReference>
<reference evidence="14 15" key="1">
    <citation type="submission" date="2024-01" db="EMBL/GenBank/DDBJ databases">
        <title>The genome of the rayed Mediterranean limpet Patella caerulea (Linnaeus, 1758).</title>
        <authorList>
            <person name="Anh-Thu Weber A."/>
            <person name="Halstead-Nussloch G."/>
        </authorList>
    </citation>
    <scope>NUCLEOTIDE SEQUENCE [LARGE SCALE GENOMIC DNA]</scope>
    <source>
        <strain evidence="14">AATW-2023a</strain>
        <tissue evidence="14">Whole specimen</tissue>
    </source>
</reference>
<keyword evidence="7" id="KW-0238">DNA-binding</keyword>
<evidence type="ECO:0000256" key="6">
    <source>
        <dbReference type="ARBA" id="ARBA00023015"/>
    </source>
</evidence>
<feature type="region of interest" description="Disordered" evidence="11">
    <location>
        <begin position="194"/>
        <end position="241"/>
    </location>
</feature>
<keyword evidence="8" id="KW-0804">Transcription</keyword>
<dbReference type="SUPFAM" id="SSF48508">
    <property type="entry name" value="Nuclear receptor ligand-binding domain"/>
    <property type="match status" value="1"/>
</dbReference>
<comment type="caution">
    <text evidence="14">The sequence shown here is derived from an EMBL/GenBank/DDBJ whole genome shotgun (WGS) entry which is preliminary data.</text>
</comment>
<evidence type="ECO:0000313" key="14">
    <source>
        <dbReference type="EMBL" id="KAK6191774.1"/>
    </source>
</evidence>
<dbReference type="GO" id="GO:0005634">
    <property type="term" value="C:nucleus"/>
    <property type="evidence" value="ECO:0007669"/>
    <property type="project" value="UniProtKB-SubCell"/>
</dbReference>
<dbReference type="Proteomes" id="UP001347796">
    <property type="component" value="Unassembled WGS sequence"/>
</dbReference>
<dbReference type="PANTHER" id="PTHR45805">
    <property type="entry name" value="NUCLEAR HORMONE RECEPTOR HR3-RELATED"/>
    <property type="match status" value="1"/>
</dbReference>
<evidence type="ECO:0000256" key="9">
    <source>
        <dbReference type="ARBA" id="ARBA00023170"/>
    </source>
</evidence>
<proteinExistence type="inferred from homology"/>
<protein>
    <submittedName>
        <fullName evidence="14">Uncharacterized protein</fullName>
    </submittedName>
</protein>
<dbReference type="PANTHER" id="PTHR45805:SF2">
    <property type="entry name" value="NUCLEAR HORMONE RECEPTOR HR3-RELATED"/>
    <property type="match status" value="1"/>
</dbReference>
<evidence type="ECO:0000256" key="10">
    <source>
        <dbReference type="ARBA" id="ARBA00023242"/>
    </source>
</evidence>
<keyword evidence="15" id="KW-1185">Reference proteome</keyword>
<dbReference type="InterPro" id="IPR013088">
    <property type="entry name" value="Znf_NHR/GATA"/>
</dbReference>
<keyword evidence="6" id="KW-0805">Transcription regulation</keyword>
<evidence type="ECO:0000313" key="15">
    <source>
        <dbReference type="Proteomes" id="UP001347796"/>
    </source>
</evidence>
<comment type="subcellular location">
    <subcellularLocation>
        <location evidence="1">Nucleus</location>
    </subcellularLocation>
</comment>
<evidence type="ECO:0000256" key="1">
    <source>
        <dbReference type="ARBA" id="ARBA00004123"/>
    </source>
</evidence>
<keyword evidence="10" id="KW-0539">Nucleus</keyword>
<evidence type="ECO:0000256" key="8">
    <source>
        <dbReference type="ARBA" id="ARBA00023163"/>
    </source>
</evidence>
<dbReference type="InterPro" id="IPR000536">
    <property type="entry name" value="Nucl_hrmn_rcpt_lig-bd"/>
</dbReference>
<evidence type="ECO:0000256" key="7">
    <source>
        <dbReference type="ARBA" id="ARBA00023125"/>
    </source>
</evidence>
<dbReference type="SMART" id="SM00399">
    <property type="entry name" value="ZnF_C4"/>
    <property type="match status" value="1"/>
</dbReference>
<evidence type="ECO:0000256" key="2">
    <source>
        <dbReference type="ARBA" id="ARBA00005993"/>
    </source>
</evidence>
<dbReference type="EMBL" id="JAZGQO010000002">
    <property type="protein sequence ID" value="KAK6191774.1"/>
    <property type="molecule type" value="Genomic_DNA"/>
</dbReference>
<evidence type="ECO:0000256" key="11">
    <source>
        <dbReference type="SAM" id="MobiDB-lite"/>
    </source>
</evidence>
<dbReference type="SUPFAM" id="SSF57716">
    <property type="entry name" value="Glucocorticoid receptor-like (DNA-binding domain)"/>
    <property type="match status" value="1"/>
</dbReference>
<dbReference type="PROSITE" id="PS51843">
    <property type="entry name" value="NR_LBD"/>
    <property type="match status" value="1"/>
</dbReference>
<evidence type="ECO:0000259" key="12">
    <source>
        <dbReference type="PROSITE" id="PS51030"/>
    </source>
</evidence>
<dbReference type="PROSITE" id="PS51030">
    <property type="entry name" value="NUCLEAR_REC_DBD_2"/>
    <property type="match status" value="1"/>
</dbReference>
<dbReference type="SMART" id="SM00430">
    <property type="entry name" value="HOLI"/>
    <property type="match status" value="1"/>
</dbReference>
<dbReference type="AlphaFoldDB" id="A0AAN8KE49"/>
<feature type="compositionally biased region" description="Polar residues" evidence="11">
    <location>
        <begin position="387"/>
        <end position="402"/>
    </location>
</feature>
<sequence length="749" mass="85090">MPVGAIPFPFGDCRICNDKATGVHYGVATCEGCKGFFRRSIPKGEKYKCFFGGQCIISPQNRNRCKACRFKKCLDRGMAIDAVKMGRIPKIEKEKALEAARHMPEENMDVSSPEHFQDRETNFQNNHSHLADGTQTVNIKEESGMTYPSCDKHNVYSNSSYAHDHVDTYNDIPISSLSTWDSFAPVPQVLEDQQVKHDSKYSAGTSSTSSLYENSSFSHIPRNTFTPSSDESSCSTSSRSHYSPDVIKVLFDQAVEHRGGKHIKDRILQHLAENCAIGQYNSNSKVLQDVGIQSISEDEDDDSILETKSWAQCRNYGRESSVTALNGQLINSMDCDDNLSQFSQPAPDLHQLKVYNGNNQTANGSASYFYPPEQNEELDLSVLSVPQPTNLHTMPNYSSTINMGHHHHQGPSRTNDNPMPTIPSLQGIQYSETDHNSHSSTNSRSDSHSSVSDNQFDDHKKLQAKPVSDMEHYIKLTGHKRYTMEDIYAMIKRSNNKRLEMADWMNKTVCQIEKAMDTYHVVLRETRKDVQQFLKEKKTLPVEVKTDETLKEVWQLLMEGLSLVNKRIIGFCNSVPGFTSVCTEDQQPMLKHAYYSIWMLTVSEFFINGEIYLKFPNGRQYTRFWMENFLGKDRVKHFFSFADKFNSLKLTELEVGILSAIKLMSYDHEDLELENSQSVQILHYHYVDILVQLIGVSHPNTTCETLLEIFNLFPQLSYINQLQKEMVASFTVAKHPNPTAGKADQNQIS</sequence>
<dbReference type="GO" id="GO:0008270">
    <property type="term" value="F:zinc ion binding"/>
    <property type="evidence" value="ECO:0007669"/>
    <property type="project" value="UniProtKB-KW"/>
</dbReference>
<dbReference type="FunFam" id="3.30.50.10:FF:000030">
    <property type="entry name" value="Nuclear Hormone Receptor family"/>
    <property type="match status" value="1"/>
</dbReference>
<dbReference type="Pfam" id="PF00105">
    <property type="entry name" value="zf-C4"/>
    <property type="match status" value="1"/>
</dbReference>
<feature type="domain" description="Nuclear receptor" evidence="12">
    <location>
        <begin position="10"/>
        <end position="85"/>
    </location>
</feature>
<accession>A0AAN8KE49</accession>
<evidence type="ECO:0000259" key="13">
    <source>
        <dbReference type="PROSITE" id="PS51843"/>
    </source>
</evidence>
<keyword evidence="4" id="KW-0863">Zinc-finger</keyword>
<feature type="compositionally biased region" description="Low complexity" evidence="11">
    <location>
        <begin position="205"/>
        <end position="218"/>
    </location>
</feature>
<keyword evidence="5" id="KW-0862">Zinc</keyword>